<protein>
    <submittedName>
        <fullName evidence="1">Uncharacterized protein</fullName>
    </submittedName>
</protein>
<gene>
    <name evidence="1" type="ORF">MM415B02317_0004</name>
</gene>
<accession>A0A6M3KTY8</accession>
<organism evidence="1">
    <name type="scientific">viral metagenome</name>
    <dbReference type="NCBI Taxonomy" id="1070528"/>
    <lineage>
        <taxon>unclassified sequences</taxon>
        <taxon>metagenomes</taxon>
        <taxon>organismal metagenomes</taxon>
    </lineage>
</organism>
<dbReference type="AlphaFoldDB" id="A0A6M3KTY8"/>
<dbReference type="EMBL" id="MT142542">
    <property type="protein sequence ID" value="QJA84925.1"/>
    <property type="molecule type" value="Genomic_DNA"/>
</dbReference>
<evidence type="ECO:0000313" key="1">
    <source>
        <dbReference type="EMBL" id="QJA84925.1"/>
    </source>
</evidence>
<proteinExistence type="predicted"/>
<sequence>MNELNYGSREACQRLFDEGIVVETDMVYVMGAEKVHILVTPLQANMYQANMYYPSSKPIPAPSMAEVWRGLPPNTMIRKFGSVARVWITNKEEPIRYSTNPTDALIDLLIWLEERKEAKHEKV</sequence>
<name>A0A6M3KTY8_9ZZZZ</name>
<reference evidence="1" key="1">
    <citation type="submission" date="2020-03" db="EMBL/GenBank/DDBJ databases">
        <title>The deep terrestrial virosphere.</title>
        <authorList>
            <person name="Holmfeldt K."/>
            <person name="Nilsson E."/>
            <person name="Simone D."/>
            <person name="Lopez-Fernandez M."/>
            <person name="Wu X."/>
            <person name="de Brujin I."/>
            <person name="Lundin D."/>
            <person name="Andersson A."/>
            <person name="Bertilsson S."/>
            <person name="Dopson M."/>
        </authorList>
    </citation>
    <scope>NUCLEOTIDE SEQUENCE</scope>
    <source>
        <strain evidence="1">MM415B02317</strain>
    </source>
</reference>